<dbReference type="EMBL" id="AP031322">
    <property type="protein sequence ID" value="BFH74511.1"/>
    <property type="molecule type" value="Genomic_DNA"/>
</dbReference>
<accession>A0AAT9GUM2</accession>
<gene>
    <name evidence="1" type="ORF">SJAV_24550</name>
</gene>
<organism evidence="1">
    <name type="scientific">Sulfurisphaera javensis</name>
    <dbReference type="NCBI Taxonomy" id="2049879"/>
    <lineage>
        <taxon>Archaea</taxon>
        <taxon>Thermoproteota</taxon>
        <taxon>Thermoprotei</taxon>
        <taxon>Sulfolobales</taxon>
        <taxon>Sulfolobaceae</taxon>
        <taxon>Sulfurisphaera</taxon>
    </lineage>
</organism>
<dbReference type="GeneID" id="92355413"/>
<protein>
    <submittedName>
        <fullName evidence="1">Uncharacterized protein</fullName>
    </submittedName>
</protein>
<name>A0AAT9GUM2_9CREN</name>
<dbReference type="RefSeq" id="WP_369610013.1">
    <property type="nucleotide sequence ID" value="NZ_AP031322.1"/>
</dbReference>
<proteinExistence type="predicted"/>
<reference evidence="1" key="1">
    <citation type="submission" date="2024-03" db="EMBL/GenBank/DDBJ databases">
        <title>Complete genome sequence of Sulfurisphaera javensis strain KD-1.</title>
        <authorList>
            <person name="Sakai H."/>
            <person name="Nur N."/>
            <person name="Suwanto A."/>
            <person name="Kurosawa N."/>
        </authorList>
    </citation>
    <scope>NUCLEOTIDE SEQUENCE</scope>
    <source>
        <strain evidence="1">KD-1</strain>
    </source>
</reference>
<dbReference type="KEGG" id="sjv:SJAV_24550"/>
<sequence length="216" mass="25075">MSVKDQKIDKSKESEKLAEIAKLIFKAEEIHEEYDEIATTDLEKLYTVNGINDTEKGKAKYTYFQLYDYFAELYSRFILSTMANYSTRTQESEIEYINILLEDGSFIILEGEEDRVVIPHPKALASTHTHPNICLFSHKDLETADQLFIKDYIAVGVLTTKCLLLLYRRGVYTLEDREILLKLVKNIKKSKTAEEVIKSYNETKFAQLSFRLVQFA</sequence>
<evidence type="ECO:0000313" key="1">
    <source>
        <dbReference type="EMBL" id="BFH74511.1"/>
    </source>
</evidence>
<dbReference type="AlphaFoldDB" id="A0AAT9GUM2"/>